<dbReference type="SUPFAM" id="SSF51206">
    <property type="entry name" value="cAMP-binding domain-like"/>
    <property type="match status" value="1"/>
</dbReference>
<dbReference type="Pfam" id="PF13545">
    <property type="entry name" value="HTH_Crp_2"/>
    <property type="match status" value="1"/>
</dbReference>
<name>A0A4D6WQY8_9FLOR</name>
<proteinExistence type="predicted"/>
<sequence length="216" mass="25941">MTWIHQLSKANIPFNVYKLNPEDSLVCSQIFNLDQILIIIHGIIHVTHIYNNKEIIPLTILFQGHTLSVTHKLYQIQSYYKYTSINTTYIISFSKTSLHKIKNKVYIYVDILNTYNLTIQQYTIMKHIFIEKEMKYRLLKFIIFLCNKFGIIKHTYIYLPFSIKQKILAKILGSNTVTINRIIKELSQELLIRYTYKKKIYITNIYIFRYYSYLLK</sequence>
<geneLocation type="plastid" evidence="5"/>
<accession>A0A4D6WQY8</accession>
<evidence type="ECO:0000313" key="5">
    <source>
        <dbReference type="EMBL" id="QCI04978.1"/>
    </source>
</evidence>
<dbReference type="InterPro" id="IPR012318">
    <property type="entry name" value="HTH_CRP"/>
</dbReference>
<reference evidence="5" key="2">
    <citation type="submission" date="2019-04" db="EMBL/GenBank/DDBJ databases">
        <authorList>
            <person name="Pasella M."/>
        </authorList>
    </citation>
    <scope>NUCLEOTIDE SEQUENCE</scope>
    <source>
        <strain evidence="5">PD2927</strain>
    </source>
</reference>
<dbReference type="InterPro" id="IPR018490">
    <property type="entry name" value="cNMP-bd_dom_sf"/>
</dbReference>
<feature type="domain" description="HTH crp-type" evidence="4">
    <location>
        <begin position="132"/>
        <end position="206"/>
    </location>
</feature>
<keyword evidence="2" id="KW-0238">DNA-binding</keyword>
<keyword evidence="5" id="KW-0934">Plastid</keyword>
<reference evidence="5" key="1">
    <citation type="journal article" date="2019" name="Mol. Phylogenet. Evol.">
        <title>Morphological evolution and classification of the red algal order Ceramiales inferred using plastid phylogenomics.</title>
        <authorList>
            <person name="Diaz-Tapia P."/>
            <person name="Pasella M.M."/>
            <person name="Verbruggen H."/>
            <person name="Maggs C.A."/>
        </authorList>
    </citation>
    <scope>NUCLEOTIDE SEQUENCE</scope>
    <source>
        <strain evidence="5">PD2927</strain>
    </source>
</reference>
<gene>
    <name evidence="5" type="primary">ntcA</name>
</gene>
<dbReference type="SUPFAM" id="SSF46785">
    <property type="entry name" value="Winged helix' DNA-binding domain"/>
    <property type="match status" value="1"/>
</dbReference>
<dbReference type="EMBL" id="MK814616">
    <property type="protein sequence ID" value="QCI04978.1"/>
    <property type="molecule type" value="Genomic_DNA"/>
</dbReference>
<dbReference type="GO" id="GO:0006355">
    <property type="term" value="P:regulation of DNA-templated transcription"/>
    <property type="evidence" value="ECO:0007669"/>
    <property type="project" value="InterPro"/>
</dbReference>
<protein>
    <submittedName>
        <fullName evidence="5">Global nitrogen transcriptional regulator</fullName>
    </submittedName>
</protein>
<keyword evidence="3" id="KW-0804">Transcription</keyword>
<dbReference type="InterPro" id="IPR014710">
    <property type="entry name" value="RmlC-like_jellyroll"/>
</dbReference>
<dbReference type="InterPro" id="IPR036390">
    <property type="entry name" value="WH_DNA-bd_sf"/>
</dbReference>
<dbReference type="Gene3D" id="2.60.120.10">
    <property type="entry name" value="Jelly Rolls"/>
    <property type="match status" value="1"/>
</dbReference>
<keyword evidence="1" id="KW-0805">Transcription regulation</keyword>
<evidence type="ECO:0000259" key="4">
    <source>
        <dbReference type="PROSITE" id="PS51063"/>
    </source>
</evidence>
<evidence type="ECO:0000256" key="3">
    <source>
        <dbReference type="ARBA" id="ARBA00023163"/>
    </source>
</evidence>
<dbReference type="GO" id="GO:0003677">
    <property type="term" value="F:DNA binding"/>
    <property type="evidence" value="ECO:0007669"/>
    <property type="project" value="UniProtKB-KW"/>
</dbReference>
<evidence type="ECO:0000256" key="2">
    <source>
        <dbReference type="ARBA" id="ARBA00023125"/>
    </source>
</evidence>
<organism evidence="5">
    <name type="scientific">Callithamnion tetricum</name>
    <dbReference type="NCBI Taxonomy" id="193179"/>
    <lineage>
        <taxon>Eukaryota</taxon>
        <taxon>Rhodophyta</taxon>
        <taxon>Florideophyceae</taxon>
        <taxon>Rhodymeniophycidae</taxon>
        <taxon>Ceramiales</taxon>
        <taxon>Callithamniaceae</taxon>
        <taxon>Callithamnion</taxon>
    </lineage>
</organism>
<dbReference type="PROSITE" id="PS51063">
    <property type="entry name" value="HTH_CRP_2"/>
    <property type="match status" value="1"/>
</dbReference>
<dbReference type="AlphaFoldDB" id="A0A4D6WQY8"/>
<evidence type="ECO:0000256" key="1">
    <source>
        <dbReference type="ARBA" id="ARBA00023015"/>
    </source>
</evidence>